<dbReference type="AlphaFoldDB" id="A0A8J3ZTA1"/>
<keyword evidence="2" id="KW-0472">Membrane</keyword>
<sequence length="377" mass="38999">MRDRDKVVTAGWLLLLGAACVAGFLALVRFFVRTEHGQKIDTIALTGNSIGQARIDDLVDTLLNAMSVVSLAIAAATLAFIALIRGRRGLALMVLLLIAGANVTTQLAKAAITRPNLGVDVERAAAGNSLPSGHTAVAASVAIALVLVLPPRIRALGAFLAAGYTALAGVATMSAGWHRPSDAMAALLVVGGWTAAVGLLLLLLQRRTDHASGREAHPASAVLLVAAGVALLLVAAVAMELTEQVRDFDPDELGRRRLFAAYAGGAAGIGGTAFLLVGALLALVHRLVPQRAPRGPDAPGQFERPLFGDREPTTVVLRAQPPPTARTRPPAPVFTPPTDTPTIRAGAAEPPTVRLGATDPPTVRLNPDDPSPPSPPR</sequence>
<evidence type="ECO:0000313" key="5">
    <source>
        <dbReference type="Proteomes" id="UP000635606"/>
    </source>
</evidence>
<evidence type="ECO:0000313" key="4">
    <source>
        <dbReference type="EMBL" id="GIJ70084.1"/>
    </source>
</evidence>
<feature type="transmembrane region" description="Helical" evidence="2">
    <location>
        <begin position="183"/>
        <end position="204"/>
    </location>
</feature>
<feature type="transmembrane region" description="Helical" evidence="2">
    <location>
        <begin position="216"/>
        <end position="239"/>
    </location>
</feature>
<dbReference type="InterPro" id="IPR000326">
    <property type="entry name" value="PAP2/HPO"/>
</dbReference>
<feature type="transmembrane region" description="Helical" evidence="2">
    <location>
        <begin position="132"/>
        <end position="149"/>
    </location>
</feature>
<name>A0A8J3ZTA1_9ACTN</name>
<accession>A0A8J3ZTA1</accession>
<dbReference type="SUPFAM" id="SSF48317">
    <property type="entry name" value="Acid phosphatase/Vanadium-dependent haloperoxidase"/>
    <property type="match status" value="1"/>
</dbReference>
<dbReference type="Pfam" id="PF01569">
    <property type="entry name" value="PAP2"/>
    <property type="match status" value="1"/>
</dbReference>
<evidence type="ECO:0000256" key="1">
    <source>
        <dbReference type="SAM" id="MobiDB-lite"/>
    </source>
</evidence>
<feature type="region of interest" description="Disordered" evidence="1">
    <location>
        <begin position="291"/>
        <end position="377"/>
    </location>
</feature>
<evidence type="ECO:0000259" key="3">
    <source>
        <dbReference type="SMART" id="SM00014"/>
    </source>
</evidence>
<comment type="caution">
    <text evidence="4">The sequence shown here is derived from an EMBL/GenBank/DDBJ whole genome shotgun (WGS) entry which is preliminary data.</text>
</comment>
<feature type="transmembrane region" description="Helical" evidence="2">
    <location>
        <begin position="90"/>
        <end position="112"/>
    </location>
</feature>
<dbReference type="PROSITE" id="PS51257">
    <property type="entry name" value="PROKAR_LIPOPROTEIN"/>
    <property type="match status" value="1"/>
</dbReference>
<protein>
    <recommendedName>
        <fullName evidence="3">Phosphatidic acid phosphatase type 2/haloperoxidase domain-containing protein</fullName>
    </recommendedName>
</protein>
<dbReference type="InterPro" id="IPR036938">
    <property type="entry name" value="PAP2/HPO_sf"/>
</dbReference>
<feature type="transmembrane region" description="Helical" evidence="2">
    <location>
        <begin position="62"/>
        <end position="83"/>
    </location>
</feature>
<proteinExistence type="predicted"/>
<reference evidence="4" key="1">
    <citation type="submission" date="2021-01" db="EMBL/GenBank/DDBJ databases">
        <title>Whole genome shotgun sequence of Virgisporangium ochraceum NBRC 16418.</title>
        <authorList>
            <person name="Komaki H."/>
            <person name="Tamura T."/>
        </authorList>
    </citation>
    <scope>NUCLEOTIDE SEQUENCE</scope>
    <source>
        <strain evidence="4">NBRC 16418</strain>
    </source>
</reference>
<dbReference type="RefSeq" id="WP_203929980.1">
    <property type="nucleotide sequence ID" value="NZ_BOPH01000072.1"/>
</dbReference>
<dbReference type="SMART" id="SM00014">
    <property type="entry name" value="acidPPc"/>
    <property type="match status" value="1"/>
</dbReference>
<keyword evidence="2" id="KW-1133">Transmembrane helix</keyword>
<keyword evidence="2" id="KW-0812">Transmembrane</keyword>
<organism evidence="4 5">
    <name type="scientific">Virgisporangium ochraceum</name>
    <dbReference type="NCBI Taxonomy" id="65505"/>
    <lineage>
        <taxon>Bacteria</taxon>
        <taxon>Bacillati</taxon>
        <taxon>Actinomycetota</taxon>
        <taxon>Actinomycetes</taxon>
        <taxon>Micromonosporales</taxon>
        <taxon>Micromonosporaceae</taxon>
        <taxon>Virgisporangium</taxon>
    </lineage>
</organism>
<feature type="transmembrane region" description="Helical" evidence="2">
    <location>
        <begin position="156"/>
        <end position="177"/>
    </location>
</feature>
<evidence type="ECO:0000256" key="2">
    <source>
        <dbReference type="SAM" id="Phobius"/>
    </source>
</evidence>
<feature type="transmembrane region" description="Helical" evidence="2">
    <location>
        <begin position="259"/>
        <end position="284"/>
    </location>
</feature>
<dbReference type="Proteomes" id="UP000635606">
    <property type="component" value="Unassembled WGS sequence"/>
</dbReference>
<keyword evidence="5" id="KW-1185">Reference proteome</keyword>
<feature type="transmembrane region" description="Helical" evidence="2">
    <location>
        <begin position="12"/>
        <end position="32"/>
    </location>
</feature>
<dbReference type="EMBL" id="BOPH01000072">
    <property type="protein sequence ID" value="GIJ70084.1"/>
    <property type="molecule type" value="Genomic_DNA"/>
</dbReference>
<feature type="domain" description="Phosphatidic acid phosphatase type 2/haloperoxidase" evidence="3">
    <location>
        <begin position="90"/>
        <end position="198"/>
    </location>
</feature>
<dbReference type="Gene3D" id="1.20.144.10">
    <property type="entry name" value="Phosphatidic acid phosphatase type 2/haloperoxidase"/>
    <property type="match status" value="1"/>
</dbReference>
<feature type="compositionally biased region" description="Pro residues" evidence="1">
    <location>
        <begin position="320"/>
        <end position="339"/>
    </location>
</feature>
<gene>
    <name evidence="4" type="ORF">Voc01_050010</name>
</gene>